<dbReference type="EMBL" id="CP144143">
    <property type="protein sequence ID" value="WWC82542.1"/>
    <property type="molecule type" value="Genomic_DNA"/>
</dbReference>
<evidence type="ECO:0000259" key="1">
    <source>
        <dbReference type="Pfam" id="PF00425"/>
    </source>
</evidence>
<feature type="domain" description="Chorismate-utilising enzyme C-terminal" evidence="1">
    <location>
        <begin position="154"/>
        <end position="407"/>
    </location>
</feature>
<dbReference type="Gene3D" id="3.60.120.10">
    <property type="entry name" value="Anthranilate synthase"/>
    <property type="match status" value="1"/>
</dbReference>
<evidence type="ECO:0000313" key="2">
    <source>
        <dbReference type="EMBL" id="WWC82542.1"/>
    </source>
</evidence>
<dbReference type="SUPFAM" id="SSF56322">
    <property type="entry name" value="ADC synthase"/>
    <property type="match status" value="1"/>
</dbReference>
<dbReference type="EC" id="5.4.4.2" evidence="2"/>
<gene>
    <name evidence="2" type="primary">menF</name>
    <name evidence="2" type="ORF">PIECOFPK_00249</name>
</gene>
<protein>
    <submittedName>
        <fullName evidence="2">Isochorismate synthase MenF</fullName>
        <ecNumber evidence="2">5.4.4.2</ecNumber>
    </submittedName>
</protein>
<keyword evidence="3" id="KW-1185">Reference proteome</keyword>
<dbReference type="Pfam" id="PF00425">
    <property type="entry name" value="Chorismate_bind"/>
    <property type="match status" value="1"/>
</dbReference>
<evidence type="ECO:0000313" key="3">
    <source>
        <dbReference type="Proteomes" id="UP001321305"/>
    </source>
</evidence>
<keyword evidence="2" id="KW-0413">Isomerase</keyword>
<accession>A0ABZ2EGD0</accession>
<dbReference type="GO" id="GO:0008909">
    <property type="term" value="F:isochorismate synthase activity"/>
    <property type="evidence" value="ECO:0007669"/>
    <property type="project" value="UniProtKB-EC"/>
</dbReference>
<organism evidence="2 3">
    <name type="scientific">Mycovorax composti</name>
    <dbReference type="NCBI Taxonomy" id="2962693"/>
    <lineage>
        <taxon>Bacteria</taxon>
        <taxon>Pseudomonadati</taxon>
        <taxon>Bacteroidota</taxon>
        <taxon>Chitinophagia</taxon>
        <taxon>Chitinophagales</taxon>
        <taxon>Chitinophagaceae</taxon>
        <taxon>Mycovorax</taxon>
    </lineage>
</organism>
<proteinExistence type="predicted"/>
<dbReference type="PANTHER" id="PTHR11236">
    <property type="entry name" value="AMINOBENZOATE/ANTHRANILATE SYNTHASE"/>
    <property type="match status" value="1"/>
</dbReference>
<dbReference type="InterPro" id="IPR005801">
    <property type="entry name" value="ADC_synthase"/>
</dbReference>
<name>A0ABZ2EGD0_9BACT</name>
<dbReference type="InterPro" id="IPR015890">
    <property type="entry name" value="Chorismate_C"/>
</dbReference>
<dbReference type="InterPro" id="IPR019999">
    <property type="entry name" value="Anth_synth_I-like"/>
</dbReference>
<reference evidence="3" key="1">
    <citation type="submission" date="2024-01" db="EMBL/GenBank/DDBJ databases">
        <title>Mycovorax composti gen. nov. sp. nov., a member of the family Chitinophagaceae isolated from button mushroom compost.</title>
        <authorList>
            <person name="Thai M."/>
            <person name="Bell T.L."/>
            <person name="Kertesz M.A."/>
        </authorList>
    </citation>
    <scope>NUCLEOTIDE SEQUENCE [LARGE SCALE GENOMIC DNA]</scope>
    <source>
        <strain evidence="3">C216</strain>
    </source>
</reference>
<dbReference type="PANTHER" id="PTHR11236:SF50">
    <property type="entry name" value="AMINODEOXYCHORISMATE SYNTHASE COMPONENT 1"/>
    <property type="match status" value="1"/>
</dbReference>
<dbReference type="PRINTS" id="PR00095">
    <property type="entry name" value="ANTSNTHASEI"/>
</dbReference>
<dbReference type="Proteomes" id="UP001321305">
    <property type="component" value="Chromosome"/>
</dbReference>
<sequence>MQSTFTVNDISVFKQKVLNWLRKFNTFCFLDSNHYTGHHQWLIGAGAVRQYQSSGIDALPGFELFLNQRPSWLLGHLGYELITFERTSHTFKADHIQFPDIFFFEPEVLLILKKEVLEIIGSDPEAVFQAIENSENVHTGTTTLSVPVQNKIPREEYLHIIKRLQEHIHRGDCYEINFCQEFFAEGVRLDPITLFAQLNTLSPNPFAGLYKTNDKWLLCASPERFLKKNGQHIISQPIKGTMQRISGTATEKQQLLQSEKDKAENVMIVDLVRNDLSRICKEGSVKVDELFGIYSFPQVYQMISTISGALQDDVRFMDIINATFPMGSMTGAPKIKVMQLIDQYERSKRGIFSGALGYFTPERDFDFNVVIRSMMYNESNGYLSFQTGGGITAYSNAEKEWEECMLKAKAIKSILGNE</sequence>